<dbReference type="PANTHER" id="PTHR46114">
    <property type="entry name" value="APPLE DOMAIN-CONTAINING PROTEIN"/>
    <property type="match status" value="1"/>
</dbReference>
<evidence type="ECO:0000313" key="1">
    <source>
        <dbReference type="EMBL" id="GBN11413.1"/>
    </source>
</evidence>
<dbReference type="Proteomes" id="UP000499080">
    <property type="component" value="Unassembled WGS sequence"/>
</dbReference>
<dbReference type="PANTHER" id="PTHR46114:SF1">
    <property type="entry name" value="ZAD DOMAIN-CONTAINING PROTEIN"/>
    <property type="match status" value="1"/>
</dbReference>
<reference evidence="1 2" key="1">
    <citation type="journal article" date="2019" name="Sci. Rep.">
        <title>Orb-weaving spider Araneus ventricosus genome elucidates the spidroin gene catalogue.</title>
        <authorList>
            <person name="Kono N."/>
            <person name="Nakamura H."/>
            <person name="Ohtoshi R."/>
            <person name="Moran D.A.P."/>
            <person name="Shinohara A."/>
            <person name="Yoshida Y."/>
            <person name="Fujiwara M."/>
            <person name="Mori M."/>
            <person name="Tomita M."/>
            <person name="Arakawa K."/>
        </authorList>
    </citation>
    <scope>NUCLEOTIDE SEQUENCE [LARGE SCALE GENOMIC DNA]</scope>
</reference>
<gene>
    <name evidence="1" type="ORF">AVEN_157920_1</name>
</gene>
<proteinExistence type="predicted"/>
<sequence>MSMLLLPVDSQVREKHWTQKKCHILQADKSNTMSDPIGSREMVVIPLLHLKLVLMKQFVKALNAVGRCFQYVVFSFSALCFEKIKSGVFDGSQILHTFACGCELTGRQKKKSALLSFKTATQNFLGSRKEDNYEILVIRMLLDFCVLECNMSVKLHFLFNHLD</sequence>
<protein>
    <submittedName>
        <fullName evidence="1">Uncharacterized protein</fullName>
    </submittedName>
</protein>
<dbReference type="EMBL" id="BGPR01005572">
    <property type="protein sequence ID" value="GBN11413.1"/>
    <property type="molecule type" value="Genomic_DNA"/>
</dbReference>
<keyword evidence="2" id="KW-1185">Reference proteome</keyword>
<evidence type="ECO:0000313" key="2">
    <source>
        <dbReference type="Proteomes" id="UP000499080"/>
    </source>
</evidence>
<dbReference type="AlphaFoldDB" id="A0A4Y2LC14"/>
<comment type="caution">
    <text evidence="1">The sequence shown here is derived from an EMBL/GenBank/DDBJ whole genome shotgun (WGS) entry which is preliminary data.</text>
</comment>
<organism evidence="1 2">
    <name type="scientific">Araneus ventricosus</name>
    <name type="common">Orbweaver spider</name>
    <name type="synonym">Epeira ventricosa</name>
    <dbReference type="NCBI Taxonomy" id="182803"/>
    <lineage>
        <taxon>Eukaryota</taxon>
        <taxon>Metazoa</taxon>
        <taxon>Ecdysozoa</taxon>
        <taxon>Arthropoda</taxon>
        <taxon>Chelicerata</taxon>
        <taxon>Arachnida</taxon>
        <taxon>Araneae</taxon>
        <taxon>Araneomorphae</taxon>
        <taxon>Entelegynae</taxon>
        <taxon>Araneoidea</taxon>
        <taxon>Araneidae</taxon>
        <taxon>Araneus</taxon>
    </lineage>
</organism>
<name>A0A4Y2LC14_ARAVE</name>
<accession>A0A4Y2LC14</accession>